<dbReference type="EMBL" id="RRYP01006579">
    <property type="protein sequence ID" value="TNV81102.1"/>
    <property type="molecule type" value="Genomic_DNA"/>
</dbReference>
<evidence type="ECO:0000313" key="5">
    <source>
        <dbReference type="EMBL" id="TNV81102.1"/>
    </source>
</evidence>
<dbReference type="Pfam" id="PF03638">
    <property type="entry name" value="TCR"/>
    <property type="match status" value="2"/>
</dbReference>
<gene>
    <name evidence="5" type="ORF">FGO68_gene12004</name>
</gene>
<feature type="domain" description="CRC" evidence="4">
    <location>
        <begin position="19"/>
        <end position="128"/>
    </location>
</feature>
<sequence length="165" mass="18146">MLSQHATTASSTREEFKQTQVKCTCKKSQCLKLYCDCFTSGLVCGPECGCLGCCNTEANTDSLVQQARQMILQKNPQAFSSKVAQQQTHRSGCKCKRSGCQKKYCECYHLGVPCGHLCKCTLCQNGKPCLGADGEQKLVGSKRIKADIIFKVDDKAYPEQRPPSC</sequence>
<comment type="caution">
    <text evidence="5">The sequence shown here is derived from an EMBL/GenBank/DDBJ whole genome shotgun (WGS) entry which is preliminary data.</text>
</comment>
<dbReference type="InterPro" id="IPR028307">
    <property type="entry name" value="Lin-54_fam"/>
</dbReference>
<dbReference type="Proteomes" id="UP000785679">
    <property type="component" value="Unassembled WGS sequence"/>
</dbReference>
<evidence type="ECO:0000256" key="1">
    <source>
        <dbReference type="ARBA" id="ARBA00004123"/>
    </source>
</evidence>
<protein>
    <recommendedName>
        <fullName evidence="4">CRC domain-containing protein</fullName>
    </recommendedName>
</protein>
<keyword evidence="3" id="KW-0539">Nucleus</keyword>
<evidence type="ECO:0000256" key="3">
    <source>
        <dbReference type="ARBA" id="ARBA00023242"/>
    </source>
</evidence>
<reference evidence="5" key="1">
    <citation type="submission" date="2019-06" db="EMBL/GenBank/DDBJ databases">
        <authorList>
            <person name="Zheng W."/>
        </authorList>
    </citation>
    <scope>NUCLEOTIDE SEQUENCE</scope>
    <source>
        <strain evidence="5">QDHG01</strain>
    </source>
</reference>
<dbReference type="InterPro" id="IPR005172">
    <property type="entry name" value="CRC"/>
</dbReference>
<accession>A0A8J8NT18</accession>
<dbReference type="AlphaFoldDB" id="A0A8J8NT18"/>
<dbReference type="PROSITE" id="PS51634">
    <property type="entry name" value="CRC"/>
    <property type="match status" value="1"/>
</dbReference>
<dbReference type="SMART" id="SM01114">
    <property type="entry name" value="CXC"/>
    <property type="match status" value="2"/>
</dbReference>
<name>A0A8J8NT18_HALGN</name>
<organism evidence="5 6">
    <name type="scientific">Halteria grandinella</name>
    <dbReference type="NCBI Taxonomy" id="5974"/>
    <lineage>
        <taxon>Eukaryota</taxon>
        <taxon>Sar</taxon>
        <taxon>Alveolata</taxon>
        <taxon>Ciliophora</taxon>
        <taxon>Intramacronucleata</taxon>
        <taxon>Spirotrichea</taxon>
        <taxon>Stichotrichia</taxon>
        <taxon>Sporadotrichida</taxon>
        <taxon>Halteriidae</taxon>
        <taxon>Halteria</taxon>
    </lineage>
</organism>
<dbReference type="OrthoDB" id="6283463at2759"/>
<evidence type="ECO:0000259" key="4">
    <source>
        <dbReference type="PROSITE" id="PS51634"/>
    </source>
</evidence>
<dbReference type="PANTHER" id="PTHR12446">
    <property type="entry name" value="TESMIN/TSO1-RELATED"/>
    <property type="match status" value="1"/>
</dbReference>
<dbReference type="InterPro" id="IPR033467">
    <property type="entry name" value="Tesmin/TSO1-like_CXC"/>
</dbReference>
<comment type="subcellular location">
    <subcellularLocation>
        <location evidence="1">Nucleus</location>
    </subcellularLocation>
</comment>
<comment type="similarity">
    <text evidence="2">Belongs to the lin-54 family.</text>
</comment>
<dbReference type="GO" id="GO:0006355">
    <property type="term" value="P:regulation of DNA-templated transcription"/>
    <property type="evidence" value="ECO:0007669"/>
    <property type="project" value="TreeGrafter"/>
</dbReference>
<proteinExistence type="inferred from homology"/>
<evidence type="ECO:0000313" key="6">
    <source>
        <dbReference type="Proteomes" id="UP000785679"/>
    </source>
</evidence>
<dbReference type="GO" id="GO:0005634">
    <property type="term" value="C:nucleus"/>
    <property type="evidence" value="ECO:0007669"/>
    <property type="project" value="UniProtKB-SubCell"/>
</dbReference>
<keyword evidence="6" id="KW-1185">Reference proteome</keyword>
<dbReference type="PANTHER" id="PTHR12446:SF34">
    <property type="entry name" value="PROTEIN LIN-54 HOMOLOG"/>
    <property type="match status" value="1"/>
</dbReference>
<evidence type="ECO:0000256" key="2">
    <source>
        <dbReference type="ARBA" id="ARBA00007267"/>
    </source>
</evidence>